<dbReference type="RefSeq" id="WP_330975594.1">
    <property type="nucleotide sequence ID" value="NZ_JAZGLY010000009.1"/>
</dbReference>
<dbReference type="PROSITE" id="PS01300">
    <property type="entry name" value="RECR"/>
    <property type="match status" value="1"/>
</dbReference>
<reference evidence="9 10" key="1">
    <citation type="submission" date="2024-01" db="EMBL/GenBank/DDBJ databases">
        <title>Niabella digestum sp. nov., isolated from waste digestion system.</title>
        <authorList>
            <person name="Zhang L."/>
        </authorList>
    </citation>
    <scope>NUCLEOTIDE SEQUENCE [LARGE SCALE GENOMIC DNA]</scope>
    <source>
        <strain evidence="9 10">A18</strain>
    </source>
</reference>
<dbReference type="SMART" id="SM00493">
    <property type="entry name" value="TOPRIM"/>
    <property type="match status" value="1"/>
</dbReference>
<dbReference type="InterPro" id="IPR015967">
    <property type="entry name" value="Rcmb_RecR_Znf"/>
</dbReference>
<dbReference type="Pfam" id="PF21176">
    <property type="entry name" value="RecR_HhH"/>
    <property type="match status" value="1"/>
</dbReference>
<dbReference type="InterPro" id="IPR006171">
    <property type="entry name" value="TOPRIM_dom"/>
</dbReference>
<sequence>MQFSSALLEAAVNEFSRLPGIGKKTALRLVLHLLKQDTEAVLQFTNAIAHMRREIRFCKRCFNVADEDLCSICSNTFRQQQTICVVENIRDVIAIENTQQYNGVYHVLGGIISPLDGVGPDDLNIEALLQRVAEEKIEEIIFALNPNIQGDTTIYYIQKKLSGKDIRITTIARGIAFGGELEYADELTLGRSLQNRLPVENYMNR</sequence>
<dbReference type="PANTHER" id="PTHR30446">
    <property type="entry name" value="RECOMBINATION PROTEIN RECR"/>
    <property type="match status" value="1"/>
</dbReference>
<evidence type="ECO:0000256" key="2">
    <source>
        <dbReference type="ARBA" id="ARBA00022763"/>
    </source>
</evidence>
<keyword evidence="6 7" id="KW-0234">DNA repair</keyword>
<evidence type="ECO:0000256" key="5">
    <source>
        <dbReference type="ARBA" id="ARBA00023172"/>
    </source>
</evidence>
<keyword evidence="3 7" id="KW-0863">Zinc-finger</keyword>
<evidence type="ECO:0000259" key="8">
    <source>
        <dbReference type="PROSITE" id="PS50880"/>
    </source>
</evidence>
<accession>A0ABU7RJM7</accession>
<comment type="caution">
    <text evidence="9">The sequence shown here is derived from an EMBL/GenBank/DDBJ whole genome shotgun (WGS) entry which is preliminary data.</text>
</comment>
<feature type="domain" description="Toprim" evidence="8">
    <location>
        <begin position="81"/>
        <end position="176"/>
    </location>
</feature>
<dbReference type="PROSITE" id="PS50880">
    <property type="entry name" value="TOPRIM"/>
    <property type="match status" value="1"/>
</dbReference>
<comment type="function">
    <text evidence="7">May play a role in DNA repair. It seems to be involved in an RecBC-independent recombinational process of DNA repair. It may act with RecF and RecO.</text>
</comment>
<dbReference type="Pfam" id="PF21175">
    <property type="entry name" value="RecR_C"/>
    <property type="match status" value="1"/>
</dbReference>
<evidence type="ECO:0000256" key="1">
    <source>
        <dbReference type="ARBA" id="ARBA00022723"/>
    </source>
</evidence>
<dbReference type="EMBL" id="JAZGLY010000009">
    <property type="protein sequence ID" value="MEE6188188.1"/>
    <property type="molecule type" value="Genomic_DNA"/>
</dbReference>
<proteinExistence type="inferred from homology"/>
<evidence type="ECO:0000256" key="4">
    <source>
        <dbReference type="ARBA" id="ARBA00022833"/>
    </source>
</evidence>
<keyword evidence="5 7" id="KW-0233">DNA recombination</keyword>
<dbReference type="Proteomes" id="UP001357452">
    <property type="component" value="Unassembled WGS sequence"/>
</dbReference>
<dbReference type="InterPro" id="IPR023627">
    <property type="entry name" value="Rcmb_RecR"/>
</dbReference>
<dbReference type="InterPro" id="IPR000093">
    <property type="entry name" value="DNA_Rcmb_RecR"/>
</dbReference>
<comment type="similarity">
    <text evidence="7">Belongs to the RecR family.</text>
</comment>
<feature type="zinc finger region" description="C4-type" evidence="7">
    <location>
        <begin position="58"/>
        <end position="73"/>
    </location>
</feature>
<keyword evidence="10" id="KW-1185">Reference proteome</keyword>
<dbReference type="Gene3D" id="1.10.8.420">
    <property type="entry name" value="RecR Domain 1"/>
    <property type="match status" value="1"/>
</dbReference>
<dbReference type="InterPro" id="IPR034137">
    <property type="entry name" value="TOPRIM_RecR"/>
</dbReference>
<keyword evidence="4 7" id="KW-0862">Zinc</keyword>
<keyword evidence="1 7" id="KW-0479">Metal-binding</keyword>
<dbReference type="Pfam" id="PF13662">
    <property type="entry name" value="Toprim_4"/>
    <property type="match status" value="1"/>
</dbReference>
<dbReference type="SUPFAM" id="SSF111304">
    <property type="entry name" value="Recombination protein RecR"/>
    <property type="match status" value="1"/>
</dbReference>
<evidence type="ECO:0000256" key="7">
    <source>
        <dbReference type="HAMAP-Rule" id="MF_00017"/>
    </source>
</evidence>
<name>A0ABU7RJM7_9BACT</name>
<dbReference type="PANTHER" id="PTHR30446:SF0">
    <property type="entry name" value="RECOMBINATION PROTEIN RECR"/>
    <property type="match status" value="1"/>
</dbReference>
<dbReference type="Gene3D" id="3.30.60.80">
    <property type="match status" value="1"/>
</dbReference>
<dbReference type="NCBIfam" id="TIGR00615">
    <property type="entry name" value="recR"/>
    <property type="match status" value="1"/>
</dbReference>
<evidence type="ECO:0000256" key="3">
    <source>
        <dbReference type="ARBA" id="ARBA00022771"/>
    </source>
</evidence>
<protein>
    <recommendedName>
        <fullName evidence="7">Recombination protein RecR</fullName>
    </recommendedName>
</protein>
<dbReference type="Gene3D" id="6.10.250.240">
    <property type="match status" value="1"/>
</dbReference>
<dbReference type="Pfam" id="PF02132">
    <property type="entry name" value="RecR_ZnF"/>
    <property type="match status" value="1"/>
</dbReference>
<dbReference type="HAMAP" id="MF_00017">
    <property type="entry name" value="RecR"/>
    <property type="match status" value="1"/>
</dbReference>
<evidence type="ECO:0000313" key="9">
    <source>
        <dbReference type="EMBL" id="MEE6188188.1"/>
    </source>
</evidence>
<dbReference type="Gene3D" id="3.40.1360.10">
    <property type="match status" value="1"/>
</dbReference>
<dbReference type="CDD" id="cd01025">
    <property type="entry name" value="TOPRIM_recR"/>
    <property type="match status" value="1"/>
</dbReference>
<evidence type="ECO:0000256" key="6">
    <source>
        <dbReference type="ARBA" id="ARBA00023204"/>
    </source>
</evidence>
<keyword evidence="2 7" id="KW-0227">DNA damage</keyword>
<gene>
    <name evidence="7 9" type="primary">recR</name>
    <name evidence="9" type="ORF">V2H41_12980</name>
</gene>
<evidence type="ECO:0000313" key="10">
    <source>
        <dbReference type="Proteomes" id="UP001357452"/>
    </source>
</evidence>
<organism evidence="9 10">
    <name type="scientific">Niabella digestorum</name>
    <dbReference type="NCBI Taxonomy" id="3117701"/>
    <lineage>
        <taxon>Bacteria</taxon>
        <taxon>Pseudomonadati</taxon>
        <taxon>Bacteroidota</taxon>
        <taxon>Chitinophagia</taxon>
        <taxon>Chitinophagales</taxon>
        <taxon>Chitinophagaceae</taxon>
        <taxon>Niabella</taxon>
    </lineage>
</organism>